<evidence type="ECO:0000313" key="1">
    <source>
        <dbReference type="EMBL" id="GAA5803518.1"/>
    </source>
</evidence>
<sequence length="212" mass="24386">MDQLTSNFEDLSLSKRTVYRYLADLWIFTLKGVQLEPVERNTPERILARKEWVEGLRDTDVDYMRNCVFIDEADFNANLRRSQGWSPKGQPAIVKVLTARASSISILGATSAKGPIKVFLRKPIPPSKKRKLLNGKQHQAKRIVTSHYLSFIQDVLAEMDQFPEMRDHYLIMDNAPTHTSKLIRETIEDRGYHLTLQNSTQLSNFGQLLRAV</sequence>
<accession>A0ABP9Y966</accession>
<organism evidence="1 2">
    <name type="scientific">Helicostylum pulchrum</name>
    <dbReference type="NCBI Taxonomy" id="562976"/>
    <lineage>
        <taxon>Eukaryota</taxon>
        <taxon>Fungi</taxon>
        <taxon>Fungi incertae sedis</taxon>
        <taxon>Mucoromycota</taxon>
        <taxon>Mucoromycotina</taxon>
        <taxon>Mucoromycetes</taxon>
        <taxon>Mucorales</taxon>
        <taxon>Mucorineae</taxon>
        <taxon>Mucoraceae</taxon>
        <taxon>Helicostylum</taxon>
    </lineage>
</organism>
<proteinExistence type="predicted"/>
<dbReference type="Proteomes" id="UP001476247">
    <property type="component" value="Unassembled WGS sequence"/>
</dbReference>
<evidence type="ECO:0008006" key="3">
    <source>
        <dbReference type="Google" id="ProtNLM"/>
    </source>
</evidence>
<name>A0ABP9Y966_9FUNG</name>
<comment type="caution">
    <text evidence="1">The sequence shown here is derived from an EMBL/GenBank/DDBJ whole genome shotgun (WGS) entry which is preliminary data.</text>
</comment>
<keyword evidence="2" id="KW-1185">Reference proteome</keyword>
<reference evidence="1 2" key="1">
    <citation type="submission" date="2024-04" db="EMBL/GenBank/DDBJ databases">
        <title>genome sequences of Mucor flavus KT1a and Helicostylum pulchrum KT1b strains isolation_sourced from the surface of a dry-aged beef.</title>
        <authorList>
            <person name="Toyotome T."/>
            <person name="Hosono M."/>
            <person name="Torimaru M."/>
            <person name="Fukuda K."/>
            <person name="Mikami N."/>
        </authorList>
    </citation>
    <scope>NUCLEOTIDE SEQUENCE [LARGE SCALE GENOMIC DNA]</scope>
    <source>
        <strain evidence="1 2">KT1b</strain>
    </source>
</reference>
<gene>
    <name evidence="1" type="ORF">HPULCUR_009000</name>
</gene>
<dbReference type="Gene3D" id="3.30.420.10">
    <property type="entry name" value="Ribonuclease H-like superfamily/Ribonuclease H"/>
    <property type="match status" value="1"/>
</dbReference>
<dbReference type="EMBL" id="BAABUJ010000028">
    <property type="protein sequence ID" value="GAA5803518.1"/>
    <property type="molecule type" value="Genomic_DNA"/>
</dbReference>
<evidence type="ECO:0000313" key="2">
    <source>
        <dbReference type="Proteomes" id="UP001476247"/>
    </source>
</evidence>
<protein>
    <recommendedName>
        <fullName evidence="3">Tc1-like transposase DDE domain-containing protein</fullName>
    </recommendedName>
</protein>
<dbReference type="InterPro" id="IPR036397">
    <property type="entry name" value="RNaseH_sf"/>
</dbReference>